<dbReference type="Proteomes" id="UP000238916">
    <property type="component" value="Unassembled WGS sequence"/>
</dbReference>
<dbReference type="InterPro" id="IPR016177">
    <property type="entry name" value="DNA-bd_dom_sf"/>
</dbReference>
<proteinExistence type="predicted"/>
<reference evidence="6" key="1">
    <citation type="submission" date="2018-02" db="EMBL/GenBank/DDBJ databases">
        <authorList>
            <person name="Hausmann B."/>
        </authorList>
    </citation>
    <scope>NUCLEOTIDE SEQUENCE [LARGE SCALE GENOMIC DNA]</scope>
    <source>
        <strain evidence="6">Peat soil MAG SbF1</strain>
    </source>
</reference>
<sequence length="240" mass="27749">MRKKTDLTGKKYGKLTILKEGVNPVGSQKRFLQCVCDCGNIANVQMSHLTTGHTKSCGKCPLNSYYDRDGYMVGVTTKGEEFFFDKEDLYIVRKYNWFINDKGYPSTKVGYKHLVLHRLLLGKLDRKHIDHANLVKSDNRRKNLRFCEPIQNCMNRPKRKNASSIYKGVHWDKYLGKWRARITYKQSTIGLGSYALEEEAALAYNKAASFYFEEFANLNVIESKPLNLDYQHKLKVVSLV</sequence>
<evidence type="ECO:0000256" key="2">
    <source>
        <dbReference type="ARBA" id="ARBA00023125"/>
    </source>
</evidence>
<dbReference type="PROSITE" id="PS51032">
    <property type="entry name" value="AP2_ERF"/>
    <property type="match status" value="1"/>
</dbReference>
<dbReference type="InterPro" id="IPR044925">
    <property type="entry name" value="His-Me_finger_sf"/>
</dbReference>
<dbReference type="AlphaFoldDB" id="A0A2U3L764"/>
<name>A0A2U3L764_9FIRM</name>
<dbReference type="Gene3D" id="3.30.730.10">
    <property type="entry name" value="AP2/ERF domain"/>
    <property type="match status" value="1"/>
</dbReference>
<evidence type="ECO:0000259" key="4">
    <source>
        <dbReference type="PROSITE" id="PS51032"/>
    </source>
</evidence>
<keyword evidence="1" id="KW-0805">Transcription regulation</keyword>
<accession>A0A2U3L764</accession>
<evidence type="ECO:0000256" key="1">
    <source>
        <dbReference type="ARBA" id="ARBA00023015"/>
    </source>
</evidence>
<keyword evidence="3" id="KW-0804">Transcription</keyword>
<gene>
    <name evidence="5" type="ORF">SBF1_3950003</name>
</gene>
<keyword evidence="2" id="KW-0238">DNA-binding</keyword>
<dbReference type="GO" id="GO:0003700">
    <property type="term" value="F:DNA-binding transcription factor activity"/>
    <property type="evidence" value="ECO:0007669"/>
    <property type="project" value="InterPro"/>
</dbReference>
<dbReference type="InterPro" id="IPR001471">
    <property type="entry name" value="AP2/ERF_dom"/>
</dbReference>
<evidence type="ECO:0000313" key="5">
    <source>
        <dbReference type="EMBL" id="SPF47771.1"/>
    </source>
</evidence>
<feature type="domain" description="AP2/ERF" evidence="4">
    <location>
        <begin position="165"/>
        <end position="221"/>
    </location>
</feature>
<dbReference type="EMBL" id="OMOF01000329">
    <property type="protein sequence ID" value="SPF47771.1"/>
    <property type="molecule type" value="Genomic_DNA"/>
</dbReference>
<protein>
    <submittedName>
        <fullName evidence="5">Putative Numod4 motif family protein</fullName>
    </submittedName>
</protein>
<dbReference type="SUPFAM" id="SSF54060">
    <property type="entry name" value="His-Me finger endonucleases"/>
    <property type="match status" value="1"/>
</dbReference>
<dbReference type="OrthoDB" id="1917148at2"/>
<organism evidence="5 6">
    <name type="scientific">Candidatus Desulfosporosinus infrequens</name>
    <dbReference type="NCBI Taxonomy" id="2043169"/>
    <lineage>
        <taxon>Bacteria</taxon>
        <taxon>Bacillati</taxon>
        <taxon>Bacillota</taxon>
        <taxon>Clostridia</taxon>
        <taxon>Eubacteriales</taxon>
        <taxon>Desulfitobacteriaceae</taxon>
        <taxon>Desulfosporosinus</taxon>
    </lineage>
</organism>
<dbReference type="InterPro" id="IPR036955">
    <property type="entry name" value="AP2/ERF_dom_sf"/>
</dbReference>
<evidence type="ECO:0000313" key="6">
    <source>
        <dbReference type="Proteomes" id="UP000238916"/>
    </source>
</evidence>
<dbReference type="GO" id="GO:0003677">
    <property type="term" value="F:DNA binding"/>
    <property type="evidence" value="ECO:0007669"/>
    <property type="project" value="UniProtKB-KW"/>
</dbReference>
<dbReference type="SMART" id="SM00380">
    <property type="entry name" value="AP2"/>
    <property type="match status" value="1"/>
</dbReference>
<evidence type="ECO:0000256" key="3">
    <source>
        <dbReference type="ARBA" id="ARBA00023163"/>
    </source>
</evidence>
<dbReference type="SUPFAM" id="SSF54171">
    <property type="entry name" value="DNA-binding domain"/>
    <property type="match status" value="1"/>
</dbReference>